<comment type="caution">
    <text evidence="1">The sequence shown here is derived from an EMBL/GenBank/DDBJ whole genome shotgun (WGS) entry which is preliminary data.</text>
</comment>
<protein>
    <submittedName>
        <fullName evidence="1">Uncharacterized protein</fullName>
    </submittedName>
</protein>
<evidence type="ECO:0000313" key="1">
    <source>
        <dbReference type="EMBL" id="MDQ0255337.1"/>
    </source>
</evidence>
<sequence length="36" mass="4177">MSRKDYYQRLIRKFPEGNLGGGLEPTFTGYSHQPMT</sequence>
<gene>
    <name evidence="1" type="ORF">J2S74_002719</name>
</gene>
<proteinExistence type="predicted"/>
<name>A0ABT9ZVS5_9BACI</name>
<evidence type="ECO:0000313" key="2">
    <source>
        <dbReference type="Proteomes" id="UP001230005"/>
    </source>
</evidence>
<dbReference type="EMBL" id="JAUSUG010000010">
    <property type="protein sequence ID" value="MDQ0255337.1"/>
    <property type="molecule type" value="Genomic_DNA"/>
</dbReference>
<reference evidence="1 2" key="1">
    <citation type="submission" date="2023-07" db="EMBL/GenBank/DDBJ databases">
        <title>Genomic Encyclopedia of Type Strains, Phase IV (KMG-IV): sequencing the most valuable type-strain genomes for metagenomic binning, comparative biology and taxonomic classification.</title>
        <authorList>
            <person name="Goeker M."/>
        </authorList>
    </citation>
    <scope>NUCLEOTIDE SEQUENCE [LARGE SCALE GENOMIC DNA]</scope>
    <source>
        <strain evidence="1 2">DSM 9768</strain>
    </source>
</reference>
<accession>A0ABT9ZVS5</accession>
<keyword evidence="2" id="KW-1185">Reference proteome</keyword>
<organism evidence="1 2">
    <name type="scientific">Evansella vedderi</name>
    <dbReference type="NCBI Taxonomy" id="38282"/>
    <lineage>
        <taxon>Bacteria</taxon>
        <taxon>Bacillati</taxon>
        <taxon>Bacillota</taxon>
        <taxon>Bacilli</taxon>
        <taxon>Bacillales</taxon>
        <taxon>Bacillaceae</taxon>
        <taxon>Evansella</taxon>
    </lineage>
</organism>
<dbReference type="Proteomes" id="UP001230005">
    <property type="component" value="Unassembled WGS sequence"/>
</dbReference>